<evidence type="ECO:0000259" key="1">
    <source>
        <dbReference type="Pfam" id="PF13480"/>
    </source>
</evidence>
<dbReference type="EMBL" id="RBCJ01000006">
    <property type="protein sequence ID" value="RKN76931.1"/>
    <property type="molecule type" value="Genomic_DNA"/>
</dbReference>
<dbReference type="RefSeq" id="WP_120714277.1">
    <property type="nucleotide sequence ID" value="NZ_RBCJ01000006.1"/>
</dbReference>
<feature type="domain" description="BioF2-like acetyltransferase" evidence="1">
    <location>
        <begin position="103"/>
        <end position="247"/>
    </location>
</feature>
<dbReference type="Gene3D" id="3.40.630.30">
    <property type="match status" value="1"/>
</dbReference>
<name>A0A3B0BWN9_9FLAO</name>
<gene>
    <name evidence="2" type="ORF">D7Z94_24450</name>
</gene>
<sequence length="321" mass="38647">MKSRHTNFVIQICFDYTIPPFYVETIVNKLSGEKLKASYDHNKSSSLPKFCIVSDIPDYLDVERLERETKTAILKIPQYKGYLINLKRFNSVDELIGQNLGKNSRKNLRAKHRKLELNHEISYQFYYGKIDRNQYDHLFDVCYRLMETRFHQKKIYNRYLLDWKYYHDLFYPKILSKEASICVIYDGPKPITITLNFHRGDIVFSFIQIYDTDYFKYSLGDIAMYKNIEWSYANNFAVWDVSKGATENKLRWSNHNYLFDYHIFYSVHSPIHRFLAFITSQKLKLKQLLRNKGIIGGTFQLDRLYYYTKRKKLKGYAWRNE</sequence>
<dbReference type="Proteomes" id="UP000276603">
    <property type="component" value="Unassembled WGS sequence"/>
</dbReference>
<keyword evidence="2" id="KW-0808">Transferase</keyword>
<evidence type="ECO:0000313" key="3">
    <source>
        <dbReference type="Proteomes" id="UP000276603"/>
    </source>
</evidence>
<keyword evidence="3" id="KW-1185">Reference proteome</keyword>
<organism evidence="2 3">
    <name type="scientific">Ulvibacterium marinum</name>
    <dbReference type="NCBI Taxonomy" id="2419782"/>
    <lineage>
        <taxon>Bacteria</taxon>
        <taxon>Pseudomonadati</taxon>
        <taxon>Bacteroidota</taxon>
        <taxon>Flavobacteriia</taxon>
        <taxon>Flavobacteriales</taxon>
        <taxon>Flavobacteriaceae</taxon>
        <taxon>Ulvibacterium</taxon>
    </lineage>
</organism>
<accession>A0A3B0BWN9</accession>
<protein>
    <submittedName>
        <fullName evidence="2">GNAT family N-acetyltransferase</fullName>
    </submittedName>
</protein>
<dbReference type="InterPro" id="IPR038740">
    <property type="entry name" value="BioF2-like_GNAT_dom"/>
</dbReference>
<dbReference type="GO" id="GO:0016740">
    <property type="term" value="F:transferase activity"/>
    <property type="evidence" value="ECO:0007669"/>
    <property type="project" value="UniProtKB-KW"/>
</dbReference>
<dbReference type="Pfam" id="PF13480">
    <property type="entry name" value="Acetyltransf_6"/>
    <property type="match status" value="1"/>
</dbReference>
<dbReference type="SUPFAM" id="SSF55729">
    <property type="entry name" value="Acyl-CoA N-acyltransferases (Nat)"/>
    <property type="match status" value="1"/>
</dbReference>
<reference evidence="2 3" key="1">
    <citation type="submission" date="2018-10" db="EMBL/GenBank/DDBJ databases">
        <title>Ulvibacterium marinum gen. nov., sp. nov., a novel marine bacterium of the family Flavobacteriaceae, isolated from a culture of the green alga Ulva prolifera.</title>
        <authorList>
            <person name="Zhang Z."/>
        </authorList>
    </citation>
    <scope>NUCLEOTIDE SEQUENCE [LARGE SCALE GENOMIC DNA]</scope>
    <source>
        <strain evidence="2 3">CCMM003</strain>
    </source>
</reference>
<dbReference type="AlphaFoldDB" id="A0A3B0BWN9"/>
<comment type="caution">
    <text evidence="2">The sequence shown here is derived from an EMBL/GenBank/DDBJ whole genome shotgun (WGS) entry which is preliminary data.</text>
</comment>
<dbReference type="OrthoDB" id="1422531at2"/>
<proteinExistence type="predicted"/>
<dbReference type="InterPro" id="IPR016181">
    <property type="entry name" value="Acyl_CoA_acyltransferase"/>
</dbReference>
<evidence type="ECO:0000313" key="2">
    <source>
        <dbReference type="EMBL" id="RKN76931.1"/>
    </source>
</evidence>